<accession>A0AAN6NFR6</accession>
<evidence type="ECO:0000256" key="6">
    <source>
        <dbReference type="SAM" id="MobiDB-lite"/>
    </source>
</evidence>
<feature type="domain" description="Rhodopsin" evidence="8">
    <location>
        <begin position="28"/>
        <end position="267"/>
    </location>
</feature>
<feature type="transmembrane region" description="Helical" evidence="7">
    <location>
        <begin position="44"/>
        <end position="65"/>
    </location>
</feature>
<reference evidence="10" key="1">
    <citation type="journal article" date="2023" name="Mol. Phylogenet. Evol.">
        <title>Genome-scale phylogeny and comparative genomics of the fungal order Sordariales.</title>
        <authorList>
            <person name="Hensen N."/>
            <person name="Bonometti L."/>
            <person name="Westerberg I."/>
            <person name="Brannstrom I.O."/>
            <person name="Guillou S."/>
            <person name="Cros-Aarteil S."/>
            <person name="Calhoun S."/>
            <person name="Haridas S."/>
            <person name="Kuo A."/>
            <person name="Mondo S."/>
            <person name="Pangilinan J."/>
            <person name="Riley R."/>
            <person name="LaButti K."/>
            <person name="Andreopoulos B."/>
            <person name="Lipzen A."/>
            <person name="Chen C."/>
            <person name="Yan M."/>
            <person name="Daum C."/>
            <person name="Ng V."/>
            <person name="Clum A."/>
            <person name="Steindorff A."/>
            <person name="Ohm R.A."/>
            <person name="Martin F."/>
            <person name="Silar P."/>
            <person name="Natvig D.O."/>
            <person name="Lalanne C."/>
            <person name="Gautier V."/>
            <person name="Ament-Velasquez S.L."/>
            <person name="Kruys A."/>
            <person name="Hutchinson M.I."/>
            <person name="Powell A.J."/>
            <person name="Barry K."/>
            <person name="Miller A.N."/>
            <person name="Grigoriev I.V."/>
            <person name="Debuchy R."/>
            <person name="Gladieux P."/>
            <person name="Hiltunen Thoren M."/>
            <person name="Johannesson H."/>
        </authorList>
    </citation>
    <scope>NUCLEOTIDE SEQUENCE [LARGE SCALE GENOMIC DNA]</scope>
    <source>
        <strain evidence="10">CBS 340.73</strain>
    </source>
</reference>
<evidence type="ECO:0000256" key="2">
    <source>
        <dbReference type="ARBA" id="ARBA00022692"/>
    </source>
</evidence>
<evidence type="ECO:0000256" key="4">
    <source>
        <dbReference type="ARBA" id="ARBA00023136"/>
    </source>
</evidence>
<evidence type="ECO:0000259" key="8">
    <source>
        <dbReference type="Pfam" id="PF20684"/>
    </source>
</evidence>
<comment type="subcellular location">
    <subcellularLocation>
        <location evidence="1">Membrane</location>
        <topology evidence="1">Multi-pass membrane protein</topology>
    </subcellularLocation>
</comment>
<feature type="region of interest" description="Disordered" evidence="6">
    <location>
        <begin position="348"/>
        <end position="373"/>
    </location>
</feature>
<dbReference type="InterPro" id="IPR052337">
    <property type="entry name" value="SAT4-like"/>
</dbReference>
<dbReference type="AlphaFoldDB" id="A0AAN6NFR6"/>
<sequence length="373" mass="40955">MADAENYGPRLEKSTYAMVAVSLFFMLLRFGCKARYGKRFGLDDLLLAISWVLLGVYAGVIIAAMKHGLGRHMASLPHESIVMAHKLMATADFFIIISIAISKSSFAVTLLRLALEPWHKILVWGVIVTVNLFMWLSAIFIFCSCAPIESIWDDDLPGTCWDARMLLNFNIFTGGWSAAMDFVLALFPWFLIWRLNMQKMEKIGVCIAMSLGILSGVTATIKTTYIEQSAERDDWTWLSLDLLIWSGAEIAVVITAASIPFLRLALREVANSSSSRGGGPGSRALQLGYISNYKSGAGGTRDQTTVVGGADAGTGANKQSDNRSDESILSQANDGGINKTQTVIVEYYHHESGSRGDVESQRSSREHVTFSRD</sequence>
<evidence type="ECO:0000256" key="1">
    <source>
        <dbReference type="ARBA" id="ARBA00004141"/>
    </source>
</evidence>
<evidence type="ECO:0000256" key="3">
    <source>
        <dbReference type="ARBA" id="ARBA00022989"/>
    </source>
</evidence>
<feature type="region of interest" description="Disordered" evidence="6">
    <location>
        <begin position="298"/>
        <end position="333"/>
    </location>
</feature>
<feature type="compositionally biased region" description="Low complexity" evidence="6">
    <location>
        <begin position="304"/>
        <end position="316"/>
    </location>
</feature>
<dbReference type="PANTHER" id="PTHR33048">
    <property type="entry name" value="PTH11-LIKE INTEGRAL MEMBRANE PROTEIN (AFU_ORTHOLOGUE AFUA_5G11245)"/>
    <property type="match status" value="1"/>
</dbReference>
<evidence type="ECO:0000313" key="10">
    <source>
        <dbReference type="Proteomes" id="UP001303473"/>
    </source>
</evidence>
<dbReference type="Pfam" id="PF20684">
    <property type="entry name" value="Fung_rhodopsin"/>
    <property type="match status" value="1"/>
</dbReference>
<feature type="transmembrane region" description="Helical" evidence="7">
    <location>
        <begin position="242"/>
        <end position="266"/>
    </location>
</feature>
<comment type="caution">
    <text evidence="9">The sequence shown here is derived from an EMBL/GenBank/DDBJ whole genome shotgun (WGS) entry which is preliminary data.</text>
</comment>
<dbReference type="InterPro" id="IPR049326">
    <property type="entry name" value="Rhodopsin_dom_fungi"/>
</dbReference>
<feature type="transmembrane region" description="Helical" evidence="7">
    <location>
        <begin position="93"/>
        <end position="115"/>
    </location>
</feature>
<keyword evidence="10" id="KW-1185">Reference proteome</keyword>
<protein>
    <recommendedName>
        <fullName evidence="8">Rhodopsin domain-containing protein</fullName>
    </recommendedName>
</protein>
<name>A0AAN6NFR6_9PEZI</name>
<evidence type="ECO:0000256" key="5">
    <source>
        <dbReference type="ARBA" id="ARBA00038359"/>
    </source>
</evidence>
<dbReference type="GO" id="GO:0016020">
    <property type="term" value="C:membrane"/>
    <property type="evidence" value="ECO:0007669"/>
    <property type="project" value="UniProtKB-SubCell"/>
</dbReference>
<dbReference type="Proteomes" id="UP001303473">
    <property type="component" value="Unassembled WGS sequence"/>
</dbReference>
<organism evidence="9 10">
    <name type="scientific">Diplogelasinospora grovesii</name>
    <dbReference type="NCBI Taxonomy" id="303347"/>
    <lineage>
        <taxon>Eukaryota</taxon>
        <taxon>Fungi</taxon>
        <taxon>Dikarya</taxon>
        <taxon>Ascomycota</taxon>
        <taxon>Pezizomycotina</taxon>
        <taxon>Sordariomycetes</taxon>
        <taxon>Sordariomycetidae</taxon>
        <taxon>Sordariales</taxon>
        <taxon>Diplogelasinosporaceae</taxon>
        <taxon>Diplogelasinospora</taxon>
    </lineage>
</organism>
<dbReference type="PANTHER" id="PTHR33048:SF42">
    <property type="entry name" value="INTEGRAL MEMBRANE PROTEIN"/>
    <property type="match status" value="1"/>
</dbReference>
<dbReference type="EMBL" id="MU853770">
    <property type="protein sequence ID" value="KAK3942897.1"/>
    <property type="molecule type" value="Genomic_DNA"/>
</dbReference>
<proteinExistence type="inferred from homology"/>
<evidence type="ECO:0000313" key="9">
    <source>
        <dbReference type="EMBL" id="KAK3942897.1"/>
    </source>
</evidence>
<feature type="transmembrane region" description="Helical" evidence="7">
    <location>
        <begin position="15"/>
        <end position="32"/>
    </location>
</feature>
<keyword evidence="3 7" id="KW-1133">Transmembrane helix</keyword>
<feature type="transmembrane region" description="Helical" evidence="7">
    <location>
        <begin position="122"/>
        <end position="149"/>
    </location>
</feature>
<keyword evidence="4 7" id="KW-0472">Membrane</keyword>
<keyword evidence="2 7" id="KW-0812">Transmembrane</keyword>
<evidence type="ECO:0000256" key="7">
    <source>
        <dbReference type="SAM" id="Phobius"/>
    </source>
</evidence>
<feature type="transmembrane region" description="Helical" evidence="7">
    <location>
        <begin position="169"/>
        <end position="191"/>
    </location>
</feature>
<feature type="transmembrane region" description="Helical" evidence="7">
    <location>
        <begin position="203"/>
        <end position="222"/>
    </location>
</feature>
<comment type="similarity">
    <text evidence="5">Belongs to the SAT4 family.</text>
</comment>
<gene>
    <name evidence="9" type="ORF">QBC46DRAFT_339149</name>
</gene>